<gene>
    <name evidence="1" type="ORF">ElyMa_000780500</name>
</gene>
<protein>
    <recommendedName>
        <fullName evidence="3">FLYWCH-type domain-containing protein</fullName>
    </recommendedName>
</protein>
<sequence>MNNNNTCLMKTWRVVNSDGDQWWCCLHLTGAGGESKSKHQHDAARSRGNPEAAIKTAAALVTPTTTAGYYWYPLESRRPRRQQYF</sequence>
<accession>A0AAV4GVF5</accession>
<reference evidence="1 2" key="1">
    <citation type="journal article" date="2021" name="Elife">
        <title>Chloroplast acquisition without the gene transfer in kleptoplastic sea slugs, Plakobranchus ocellatus.</title>
        <authorList>
            <person name="Maeda T."/>
            <person name="Takahashi S."/>
            <person name="Yoshida T."/>
            <person name="Shimamura S."/>
            <person name="Takaki Y."/>
            <person name="Nagai Y."/>
            <person name="Toyoda A."/>
            <person name="Suzuki Y."/>
            <person name="Arimoto A."/>
            <person name="Ishii H."/>
            <person name="Satoh N."/>
            <person name="Nishiyama T."/>
            <person name="Hasebe M."/>
            <person name="Maruyama T."/>
            <person name="Minagawa J."/>
            <person name="Obokata J."/>
            <person name="Shigenobu S."/>
        </authorList>
    </citation>
    <scope>NUCLEOTIDE SEQUENCE [LARGE SCALE GENOMIC DNA]</scope>
</reference>
<proteinExistence type="predicted"/>
<dbReference type="Proteomes" id="UP000762676">
    <property type="component" value="Unassembled WGS sequence"/>
</dbReference>
<keyword evidence="2" id="KW-1185">Reference proteome</keyword>
<evidence type="ECO:0000313" key="2">
    <source>
        <dbReference type="Proteomes" id="UP000762676"/>
    </source>
</evidence>
<comment type="caution">
    <text evidence="1">The sequence shown here is derived from an EMBL/GenBank/DDBJ whole genome shotgun (WGS) entry which is preliminary data.</text>
</comment>
<evidence type="ECO:0008006" key="3">
    <source>
        <dbReference type="Google" id="ProtNLM"/>
    </source>
</evidence>
<organism evidence="1 2">
    <name type="scientific">Elysia marginata</name>
    <dbReference type="NCBI Taxonomy" id="1093978"/>
    <lineage>
        <taxon>Eukaryota</taxon>
        <taxon>Metazoa</taxon>
        <taxon>Spiralia</taxon>
        <taxon>Lophotrochozoa</taxon>
        <taxon>Mollusca</taxon>
        <taxon>Gastropoda</taxon>
        <taxon>Heterobranchia</taxon>
        <taxon>Euthyneura</taxon>
        <taxon>Panpulmonata</taxon>
        <taxon>Sacoglossa</taxon>
        <taxon>Placobranchoidea</taxon>
        <taxon>Plakobranchidae</taxon>
        <taxon>Elysia</taxon>
    </lineage>
</organism>
<name>A0AAV4GVF5_9GAST</name>
<evidence type="ECO:0000313" key="1">
    <source>
        <dbReference type="EMBL" id="GFR88908.1"/>
    </source>
</evidence>
<dbReference type="EMBL" id="BMAT01001600">
    <property type="protein sequence ID" value="GFR88908.1"/>
    <property type="molecule type" value="Genomic_DNA"/>
</dbReference>
<dbReference type="AlphaFoldDB" id="A0AAV4GVF5"/>